<sequence>MASYDNAKTEGGGNVDWTNAFIDLGSGVAVAYHPDVKLAVDPRIDVDTHDRVPTNDTIADPVYVTSETGRTYHGYKEGKYFIPNDGVEQDRLDLQHKMFWHALDTRLSLAPFISDPEYVLDIGTGTGIWAIEFAQEHPRSNVIGTDLSLIQPSNVPSNVSFVRDDAEDPWIFPYMFDYVHARFVTTCFNDPKGVIRSAFDSLKPGGWIEYQDIQSGFWSPDNSVHGTDLEKWGHQLIAGSRAMGRDIDVARKYGAWMKEIGFVDVIEVPVPLPGNEWPADPKWKTVGSFVARDLLMGLDGISRKMLQGAGMSPDEIARFLAAVRGDIVSPSIHWCFPAVVVYGRKPHDHENAAEKEVKLEDM</sequence>
<dbReference type="CDD" id="cd02440">
    <property type="entry name" value="AdoMet_MTases"/>
    <property type="match status" value="1"/>
</dbReference>
<organism evidence="2 3">
    <name type="scientific">Seiridium unicorne</name>
    <dbReference type="NCBI Taxonomy" id="138068"/>
    <lineage>
        <taxon>Eukaryota</taxon>
        <taxon>Fungi</taxon>
        <taxon>Dikarya</taxon>
        <taxon>Ascomycota</taxon>
        <taxon>Pezizomycotina</taxon>
        <taxon>Sordariomycetes</taxon>
        <taxon>Xylariomycetidae</taxon>
        <taxon>Amphisphaeriales</taxon>
        <taxon>Sporocadaceae</taxon>
        <taxon>Seiridium</taxon>
    </lineage>
</organism>
<accession>A0ABR2UQG7</accession>
<proteinExistence type="inferred from homology"/>
<evidence type="ECO:0008006" key="4">
    <source>
        <dbReference type="Google" id="ProtNLM"/>
    </source>
</evidence>
<dbReference type="PANTHER" id="PTHR43591:SF102">
    <property type="entry name" value="S-ADENOSYL-L-METHIONINE-DEPENDENT METHYLTRANSFERASE"/>
    <property type="match status" value="1"/>
</dbReference>
<dbReference type="SUPFAM" id="SSF53335">
    <property type="entry name" value="S-adenosyl-L-methionine-dependent methyltransferases"/>
    <property type="match status" value="1"/>
</dbReference>
<protein>
    <recommendedName>
        <fullName evidence="4">S-adenosyl-L-methionine-dependent methyltransferase</fullName>
    </recommendedName>
</protein>
<dbReference type="Proteomes" id="UP001408356">
    <property type="component" value="Unassembled WGS sequence"/>
</dbReference>
<keyword evidence="3" id="KW-1185">Reference proteome</keyword>
<evidence type="ECO:0000256" key="1">
    <source>
        <dbReference type="ARBA" id="ARBA00038158"/>
    </source>
</evidence>
<comment type="similarity">
    <text evidence="1">Belongs to the methyltransferase superfamily. LaeA methyltransferase family.</text>
</comment>
<dbReference type="InterPro" id="IPR029063">
    <property type="entry name" value="SAM-dependent_MTases_sf"/>
</dbReference>
<evidence type="ECO:0000313" key="3">
    <source>
        <dbReference type="Proteomes" id="UP001408356"/>
    </source>
</evidence>
<dbReference type="Gene3D" id="3.40.50.150">
    <property type="entry name" value="Vaccinia Virus protein VP39"/>
    <property type="match status" value="1"/>
</dbReference>
<gene>
    <name evidence="2" type="ORF">SUNI508_09377</name>
</gene>
<dbReference type="EMBL" id="JARVKF010000403">
    <property type="protein sequence ID" value="KAK9416905.1"/>
    <property type="molecule type" value="Genomic_DNA"/>
</dbReference>
<comment type="caution">
    <text evidence="2">The sequence shown here is derived from an EMBL/GenBank/DDBJ whole genome shotgun (WGS) entry which is preliminary data.</text>
</comment>
<dbReference type="PANTHER" id="PTHR43591">
    <property type="entry name" value="METHYLTRANSFERASE"/>
    <property type="match status" value="1"/>
</dbReference>
<name>A0ABR2UQG7_9PEZI</name>
<reference evidence="2 3" key="1">
    <citation type="journal article" date="2024" name="J. Plant Pathol.">
        <title>Sequence and assembly of the genome of Seiridium unicorne, isolate CBS 538.82, causal agent of cypress canker disease.</title>
        <authorList>
            <person name="Scali E."/>
            <person name="Rocca G.D."/>
            <person name="Danti R."/>
            <person name="Garbelotto M."/>
            <person name="Barberini S."/>
            <person name="Baroncelli R."/>
            <person name="Emiliani G."/>
        </authorList>
    </citation>
    <scope>NUCLEOTIDE SEQUENCE [LARGE SCALE GENOMIC DNA]</scope>
    <source>
        <strain evidence="2 3">BM-138-508</strain>
    </source>
</reference>
<dbReference type="Pfam" id="PF13489">
    <property type="entry name" value="Methyltransf_23"/>
    <property type="match status" value="1"/>
</dbReference>
<evidence type="ECO:0000313" key="2">
    <source>
        <dbReference type="EMBL" id="KAK9416905.1"/>
    </source>
</evidence>